<keyword evidence="2" id="KW-0677">Repeat</keyword>
<comment type="similarity">
    <text evidence="5">Belongs to the integrin alpha chain family.</text>
</comment>
<dbReference type="GO" id="GO:0098609">
    <property type="term" value="P:cell-cell adhesion"/>
    <property type="evidence" value="ECO:0007669"/>
    <property type="project" value="TreeGrafter"/>
</dbReference>
<dbReference type="OrthoDB" id="5573735at2759"/>
<dbReference type="EMBL" id="NCKV01007861">
    <property type="protein sequence ID" value="RWS22803.1"/>
    <property type="molecule type" value="Genomic_DNA"/>
</dbReference>
<keyword evidence="7" id="KW-1185">Reference proteome</keyword>
<dbReference type="GO" id="GO:0033627">
    <property type="term" value="P:cell adhesion mediated by integrin"/>
    <property type="evidence" value="ECO:0007669"/>
    <property type="project" value="TreeGrafter"/>
</dbReference>
<comment type="caution">
    <text evidence="6">The sequence shown here is derived from an EMBL/GenBank/DDBJ whole genome shotgun (WGS) entry which is preliminary data.</text>
</comment>
<feature type="repeat" description="FG-GAP" evidence="4">
    <location>
        <begin position="167"/>
        <end position="225"/>
    </location>
</feature>
<protein>
    <submittedName>
        <fullName evidence="6">Integrin alpha-9-like protein</fullName>
    </submittedName>
</protein>
<dbReference type="AlphaFoldDB" id="A0A443S5M8"/>
<comment type="subcellular location">
    <subcellularLocation>
        <location evidence="5">Membrane</location>
        <topology evidence="5">Single-pass type I membrane protein</topology>
    </subcellularLocation>
</comment>
<dbReference type="GO" id="GO:0007160">
    <property type="term" value="P:cell-matrix adhesion"/>
    <property type="evidence" value="ECO:0007669"/>
    <property type="project" value="TreeGrafter"/>
</dbReference>
<keyword evidence="5 6" id="KW-0401">Integrin</keyword>
<dbReference type="SMART" id="SM00191">
    <property type="entry name" value="Int_alpha"/>
    <property type="match status" value="3"/>
</dbReference>
<dbReference type="Pfam" id="PF01839">
    <property type="entry name" value="FG-GAP"/>
    <property type="match status" value="2"/>
</dbReference>
<dbReference type="PANTHER" id="PTHR23220">
    <property type="entry name" value="INTEGRIN ALPHA"/>
    <property type="match status" value="1"/>
</dbReference>
<keyword evidence="5" id="KW-0675">Receptor</keyword>
<reference evidence="6 7" key="1">
    <citation type="journal article" date="2018" name="Gigascience">
        <title>Genomes of trombidid mites reveal novel predicted allergens and laterally-transferred genes associated with secondary metabolism.</title>
        <authorList>
            <person name="Dong X."/>
            <person name="Chaisiri K."/>
            <person name="Xia D."/>
            <person name="Armstrong S.D."/>
            <person name="Fang Y."/>
            <person name="Donnelly M.J."/>
            <person name="Kadowaki T."/>
            <person name="McGarry J.W."/>
            <person name="Darby A.C."/>
            <person name="Makepeace B.L."/>
        </authorList>
    </citation>
    <scope>NUCLEOTIDE SEQUENCE [LARGE SCALE GENOMIC DNA]</scope>
    <source>
        <strain evidence="6">UoL-UT</strain>
    </source>
</reference>
<dbReference type="InterPro" id="IPR013517">
    <property type="entry name" value="FG-GAP"/>
</dbReference>
<name>A0A443S5M8_9ACAR</name>
<dbReference type="SUPFAM" id="SSF69318">
    <property type="entry name" value="Integrin alpha N-terminal domain"/>
    <property type="match status" value="1"/>
</dbReference>
<gene>
    <name evidence="6" type="ORF">B4U80_07331</name>
</gene>
<dbReference type="InterPro" id="IPR028994">
    <property type="entry name" value="Integrin_alpha_N"/>
</dbReference>
<dbReference type="Proteomes" id="UP000288716">
    <property type="component" value="Unassembled WGS sequence"/>
</dbReference>
<keyword evidence="1" id="KW-0732">Signal</keyword>
<evidence type="ECO:0000313" key="6">
    <source>
        <dbReference type="EMBL" id="RWS22803.1"/>
    </source>
</evidence>
<dbReference type="GO" id="GO:0005178">
    <property type="term" value="F:integrin binding"/>
    <property type="evidence" value="ECO:0007669"/>
    <property type="project" value="TreeGrafter"/>
</dbReference>
<dbReference type="GO" id="GO:0007229">
    <property type="term" value="P:integrin-mediated signaling pathway"/>
    <property type="evidence" value="ECO:0007669"/>
    <property type="project" value="UniProtKB-KW"/>
</dbReference>
<proteinExistence type="inferred from homology"/>
<dbReference type="STRING" id="299467.A0A443S5M8"/>
<organism evidence="6 7">
    <name type="scientific">Leptotrombidium deliense</name>
    <dbReference type="NCBI Taxonomy" id="299467"/>
    <lineage>
        <taxon>Eukaryota</taxon>
        <taxon>Metazoa</taxon>
        <taxon>Ecdysozoa</taxon>
        <taxon>Arthropoda</taxon>
        <taxon>Chelicerata</taxon>
        <taxon>Arachnida</taxon>
        <taxon>Acari</taxon>
        <taxon>Acariformes</taxon>
        <taxon>Trombidiformes</taxon>
        <taxon>Prostigmata</taxon>
        <taxon>Anystina</taxon>
        <taxon>Parasitengona</taxon>
        <taxon>Trombiculoidea</taxon>
        <taxon>Trombiculidae</taxon>
        <taxon>Leptotrombidium</taxon>
    </lineage>
</organism>
<evidence type="ECO:0000256" key="3">
    <source>
        <dbReference type="ARBA" id="ARBA00023180"/>
    </source>
</evidence>
<dbReference type="PANTHER" id="PTHR23220:SF122">
    <property type="entry name" value="INTEGRIN ALPHA-PS1"/>
    <property type="match status" value="1"/>
</dbReference>
<dbReference type="InterPro" id="IPR013519">
    <property type="entry name" value="Int_alpha_beta-p"/>
</dbReference>
<dbReference type="PRINTS" id="PR01185">
    <property type="entry name" value="INTEGRINA"/>
</dbReference>
<evidence type="ECO:0000256" key="4">
    <source>
        <dbReference type="PROSITE-ProRule" id="PRU00803"/>
    </source>
</evidence>
<dbReference type="GO" id="GO:0009897">
    <property type="term" value="C:external side of plasma membrane"/>
    <property type="evidence" value="ECO:0007669"/>
    <property type="project" value="TreeGrafter"/>
</dbReference>
<dbReference type="GO" id="GO:0008305">
    <property type="term" value="C:integrin complex"/>
    <property type="evidence" value="ECO:0007669"/>
    <property type="project" value="InterPro"/>
</dbReference>
<dbReference type="Gene3D" id="2.130.10.130">
    <property type="entry name" value="Integrin alpha, N-terminal"/>
    <property type="match status" value="1"/>
</dbReference>
<accession>A0A443S5M8</accession>
<keyword evidence="3" id="KW-0325">Glycoprotein</keyword>
<sequence>MLDNSLLAVGAPGFADFQGSIVVYSGSKYQSTKIYTHFNSHNKNEYIGYSVTVGRFFESKIPQIVAGAPRCDFIGCIYIFEYGLKMSGKLSMEANGKNKVLVADKPIVKHGEQFGEYFGAAVLAVDLNNDTFDDLVVGAPLHSPSMNERGDFGRIYVFISDGKKLSKTIPIEVETDTGARFGSALASCGDLNYDGYQDIAVGAPYENDGKGSVYIFHGSKDGINIHYSQRISASDHLSTHNLMGFGISLSHAIDVDNNKYPDLLIGAYNSNKAVLLR</sequence>
<dbReference type="InterPro" id="IPR000413">
    <property type="entry name" value="Integrin_alpha"/>
</dbReference>
<evidence type="ECO:0000256" key="1">
    <source>
        <dbReference type="ARBA" id="ARBA00022729"/>
    </source>
</evidence>
<evidence type="ECO:0000256" key="2">
    <source>
        <dbReference type="ARBA" id="ARBA00022737"/>
    </source>
</evidence>
<keyword evidence="5" id="KW-0130">Cell adhesion</keyword>
<evidence type="ECO:0000313" key="7">
    <source>
        <dbReference type="Proteomes" id="UP000288716"/>
    </source>
</evidence>
<dbReference type="VEuPathDB" id="VectorBase:LDEU009237"/>
<dbReference type="PROSITE" id="PS51470">
    <property type="entry name" value="FG_GAP"/>
    <property type="match status" value="2"/>
</dbReference>
<evidence type="ECO:0000256" key="5">
    <source>
        <dbReference type="RuleBase" id="RU003762"/>
    </source>
</evidence>
<feature type="repeat" description="FG-GAP" evidence="4">
    <location>
        <begin position="104"/>
        <end position="166"/>
    </location>
</feature>